<reference evidence="2" key="1">
    <citation type="journal article" date="2024" name="J Bioinform Genom">
        <title>Complete genome sequence of the type strain bacterium Sphaerochaeta associata GLS2t (VKM B-2742)t.</title>
        <authorList>
            <person name="Troshina O.Y."/>
            <person name="Tepeeva A.N."/>
            <person name="Arzamasceva V.O."/>
            <person name="Whitman W.B."/>
            <person name="Varghese N."/>
            <person name="Shapiro N."/>
            <person name="Woyke T."/>
            <person name="Kripides N.C."/>
            <person name="Vasilenko O.V."/>
        </authorList>
    </citation>
    <scope>NUCLEOTIDE SEQUENCE [LARGE SCALE GENOMIC DNA]</scope>
    <source>
        <strain evidence="2">GLS2T</strain>
    </source>
</reference>
<accession>A0ABY4DHL9</accession>
<name>A0ABY4DHL9_9SPIR</name>
<dbReference type="Proteomes" id="UP000829708">
    <property type="component" value="Chromosome"/>
</dbReference>
<protein>
    <submittedName>
        <fullName evidence="1">Uncharacterized protein</fullName>
    </submittedName>
</protein>
<evidence type="ECO:0000313" key="1">
    <source>
        <dbReference type="EMBL" id="UOM51366.1"/>
    </source>
</evidence>
<proteinExistence type="predicted"/>
<evidence type="ECO:0000313" key="2">
    <source>
        <dbReference type="Proteomes" id="UP000829708"/>
    </source>
</evidence>
<keyword evidence="2" id="KW-1185">Reference proteome</keyword>
<organism evidence="1 2">
    <name type="scientific">Sphaerochaeta associata</name>
    <dbReference type="NCBI Taxonomy" id="1129264"/>
    <lineage>
        <taxon>Bacteria</taxon>
        <taxon>Pseudomonadati</taxon>
        <taxon>Spirochaetota</taxon>
        <taxon>Spirochaetia</taxon>
        <taxon>Spirochaetales</taxon>
        <taxon>Sphaerochaetaceae</taxon>
        <taxon>Sphaerochaeta</taxon>
    </lineage>
</organism>
<sequence length="83" mass="9586">MQEHIPVNLEHLQARMHQSGHWDSERSLSLPIVIDLLEQRFTEVDYESVKADVLPFIPNANVLDIWSKEFFIAITKDLLTANA</sequence>
<dbReference type="EMBL" id="CP094929">
    <property type="protein sequence ID" value="UOM51366.1"/>
    <property type="molecule type" value="Genomic_DNA"/>
</dbReference>
<dbReference type="RefSeq" id="WP_244772738.1">
    <property type="nucleotide sequence ID" value="NZ_CP094929.1"/>
</dbReference>
<gene>
    <name evidence="1" type="ORF">MUG09_01090</name>
</gene>